<feature type="signal peptide" evidence="1">
    <location>
        <begin position="1"/>
        <end position="20"/>
    </location>
</feature>
<proteinExistence type="predicted"/>
<organism evidence="2 3">
    <name type="scientific">Sphingomonas naasensis</name>
    <dbReference type="NCBI Taxonomy" id="1344951"/>
    <lineage>
        <taxon>Bacteria</taxon>
        <taxon>Pseudomonadati</taxon>
        <taxon>Pseudomonadota</taxon>
        <taxon>Alphaproteobacteria</taxon>
        <taxon>Sphingomonadales</taxon>
        <taxon>Sphingomonadaceae</taxon>
        <taxon>Sphingomonas</taxon>
    </lineage>
</organism>
<comment type="caution">
    <text evidence="2">The sequence shown here is derived from an EMBL/GenBank/DDBJ whole genome shotgun (WGS) entry which is preliminary data.</text>
</comment>
<evidence type="ECO:0008006" key="4">
    <source>
        <dbReference type="Google" id="ProtNLM"/>
    </source>
</evidence>
<dbReference type="AlphaFoldDB" id="A0A4S1WER0"/>
<evidence type="ECO:0000313" key="3">
    <source>
        <dbReference type="Proteomes" id="UP000309848"/>
    </source>
</evidence>
<feature type="chain" id="PRO_5020207478" description="DUF4034 domain-containing protein" evidence="1">
    <location>
        <begin position="21"/>
        <end position="341"/>
    </location>
</feature>
<accession>A0A4S1WER0</accession>
<dbReference type="OrthoDB" id="7446297at2"/>
<keyword evidence="3" id="KW-1185">Reference proteome</keyword>
<gene>
    <name evidence="2" type="ORF">E5A74_16135</name>
</gene>
<evidence type="ECO:0000256" key="1">
    <source>
        <dbReference type="SAM" id="SignalP"/>
    </source>
</evidence>
<dbReference type="Pfam" id="PF20329">
    <property type="entry name" value="DUF6624"/>
    <property type="match status" value="1"/>
</dbReference>
<evidence type="ECO:0000313" key="2">
    <source>
        <dbReference type="EMBL" id="TGX40097.1"/>
    </source>
</evidence>
<reference evidence="2 3" key="1">
    <citation type="submission" date="2019-04" db="EMBL/GenBank/DDBJ databases">
        <title>Sphingomonas psychrotolerans sp. nov., isolated from soil in the Tianshan Mountains, Xinjiang, China.</title>
        <authorList>
            <person name="Luo Y."/>
            <person name="Sheng H."/>
        </authorList>
    </citation>
    <scope>NUCLEOTIDE SEQUENCE [LARGE SCALE GENOMIC DNA]</scope>
    <source>
        <strain evidence="2 3">KIS18-15</strain>
    </source>
</reference>
<sequence length="341" mass="37324">MRRLLLLGALAASIAVPAAAQPLDPPSAIAVHVRDGLLDTTDLSWLKGAFSRATTAEKADWIAALRWADACSAAREREVRAELRAMGVESVALPHAGDNDDRCFTFGVFALRARAFADWASFDAAARAARTRWEIFAHGVRLGAESVPFEPGWVNGNAEAMKLLRAVVREQAYRRAFSWRMPGQGPVQTDPEWALLEAYISVAVGREDHRNTEMLKALIAEKGWPSIPRVGAPASNAAWLLAQHADLDPAFQLKVLRLMEPLSARGEVSRSDYAYLYDRTMLKLSGKQRYATQAHCEGGKRLPQLLEKHDAVDARRAWAGLGPLAEYLASLDASFGPCPAN</sequence>
<protein>
    <recommendedName>
        <fullName evidence="4">DUF4034 domain-containing protein</fullName>
    </recommendedName>
</protein>
<dbReference type="Proteomes" id="UP000309848">
    <property type="component" value="Unassembled WGS sequence"/>
</dbReference>
<name>A0A4S1WER0_9SPHN</name>
<keyword evidence="1" id="KW-0732">Signal</keyword>
<dbReference type="RefSeq" id="WP_135986651.1">
    <property type="nucleotide sequence ID" value="NZ_JAASQM010000001.1"/>
</dbReference>
<dbReference type="InterPro" id="IPR046732">
    <property type="entry name" value="DUF6624"/>
</dbReference>
<dbReference type="EMBL" id="SRXU01000007">
    <property type="protein sequence ID" value="TGX40097.1"/>
    <property type="molecule type" value="Genomic_DNA"/>
</dbReference>